<dbReference type="SMART" id="SM00382">
    <property type="entry name" value="AAA"/>
    <property type="match status" value="1"/>
</dbReference>
<feature type="domain" description="AAA+ ATPase" evidence="5">
    <location>
        <begin position="181"/>
        <end position="315"/>
    </location>
</feature>
<dbReference type="InterPro" id="IPR002182">
    <property type="entry name" value="NB-ARC"/>
</dbReference>
<dbReference type="Pfam" id="PF18052">
    <property type="entry name" value="Rx_N"/>
    <property type="match status" value="1"/>
</dbReference>
<dbReference type="FunFam" id="3.40.50.300:FF:001091">
    <property type="entry name" value="Probable disease resistance protein At1g61300"/>
    <property type="match status" value="1"/>
</dbReference>
<dbReference type="Pfam" id="PF00931">
    <property type="entry name" value="NB-ARC"/>
    <property type="match status" value="1"/>
</dbReference>
<evidence type="ECO:0000256" key="1">
    <source>
        <dbReference type="ARBA" id="ARBA00022737"/>
    </source>
</evidence>
<dbReference type="AlphaFoldDB" id="A0A2P6RU04"/>
<keyword evidence="7" id="KW-1185">Reference proteome</keyword>
<gene>
    <name evidence="6" type="ORF">RchiOBHm_Chr2g0127051</name>
</gene>
<evidence type="ECO:0000256" key="2">
    <source>
        <dbReference type="ARBA" id="ARBA00022741"/>
    </source>
</evidence>
<keyword evidence="1" id="KW-0677">Repeat</keyword>
<dbReference type="OrthoDB" id="1159692at2759"/>
<dbReference type="InterPro" id="IPR042197">
    <property type="entry name" value="Apaf_helical"/>
</dbReference>
<dbReference type="Gene3D" id="1.20.5.4130">
    <property type="match status" value="1"/>
</dbReference>
<dbReference type="InterPro" id="IPR027417">
    <property type="entry name" value="P-loop_NTPase"/>
</dbReference>
<sequence>MTEVAVPASLASVEKMKLFLYQLSDCPSKVHEEVKSAKRCLEILQAYLADSKDNNVEDSQMLKDCSDIAHDIEDALDEFNSEVAPLFHSNKLSHKIQHVSHILQLRKASTKLSSKINEQIKLVKRLHFKDSSFEGDLDPKASIWKGRTELDLTPKIQEDEMVGYEESKARLHKQLMEEDSRLLTISIVGPGGSGKTTLVKNLYNMVQGVFDSRYWIDVSRPLKMEDLLLAMLNNFEATTLDLHQEQDPRSKLSLLLQHKRFLLVLDNVWSKQDWEFFVCSLPKGLCGSKIIIITRNSDVASFPVKSSEYIHDLSTGLSFKEAHDLFCKKAFQDGICPPELEECSRKILNKCEGSPFAISTVGTVLATKPQTKNEWEELHDTLTSNFTADPKLWSLAVFFSLVTEIFKAISKVASCTSAYFLKTTTSGEGGFFVCGLLKDLWSRQQD</sequence>
<reference evidence="6 7" key="1">
    <citation type="journal article" date="2018" name="Nat. Genet.">
        <title>The Rosa genome provides new insights in the design of modern roses.</title>
        <authorList>
            <person name="Bendahmane M."/>
        </authorList>
    </citation>
    <scope>NUCLEOTIDE SEQUENCE [LARGE SCALE GENOMIC DNA]</scope>
    <source>
        <strain evidence="7">cv. Old Blush</strain>
    </source>
</reference>
<dbReference type="EMBL" id="PDCK01000040">
    <property type="protein sequence ID" value="PRQ49895.1"/>
    <property type="molecule type" value="Genomic_DNA"/>
</dbReference>
<keyword evidence="6" id="KW-0378">Hydrolase</keyword>
<dbReference type="PRINTS" id="PR00364">
    <property type="entry name" value="DISEASERSIST"/>
</dbReference>
<keyword evidence="3" id="KW-0611">Plant defense</keyword>
<dbReference type="PANTHER" id="PTHR36766">
    <property type="entry name" value="PLANT BROAD-SPECTRUM MILDEW RESISTANCE PROTEIN RPW8"/>
    <property type="match status" value="1"/>
</dbReference>
<protein>
    <submittedName>
        <fullName evidence="6">Putative P-loop containing nucleoside triphosphate hydrolase</fullName>
    </submittedName>
</protein>
<name>A0A2P6RU04_ROSCH</name>
<dbReference type="Proteomes" id="UP000238479">
    <property type="component" value="Chromosome 2"/>
</dbReference>
<organism evidence="6 7">
    <name type="scientific">Rosa chinensis</name>
    <name type="common">China rose</name>
    <dbReference type="NCBI Taxonomy" id="74649"/>
    <lineage>
        <taxon>Eukaryota</taxon>
        <taxon>Viridiplantae</taxon>
        <taxon>Streptophyta</taxon>
        <taxon>Embryophyta</taxon>
        <taxon>Tracheophyta</taxon>
        <taxon>Spermatophyta</taxon>
        <taxon>Magnoliopsida</taxon>
        <taxon>eudicotyledons</taxon>
        <taxon>Gunneridae</taxon>
        <taxon>Pentapetalae</taxon>
        <taxon>rosids</taxon>
        <taxon>fabids</taxon>
        <taxon>Rosales</taxon>
        <taxon>Rosaceae</taxon>
        <taxon>Rosoideae</taxon>
        <taxon>Rosoideae incertae sedis</taxon>
        <taxon>Rosa</taxon>
    </lineage>
</organism>
<dbReference type="GO" id="GO:0006952">
    <property type="term" value="P:defense response"/>
    <property type="evidence" value="ECO:0007669"/>
    <property type="project" value="UniProtKB-KW"/>
</dbReference>
<dbReference type="Gene3D" id="1.10.8.430">
    <property type="entry name" value="Helical domain of apoptotic protease-activating factors"/>
    <property type="match status" value="1"/>
</dbReference>
<evidence type="ECO:0000256" key="4">
    <source>
        <dbReference type="ARBA" id="ARBA00022840"/>
    </source>
</evidence>
<dbReference type="GO" id="GO:0016787">
    <property type="term" value="F:hydrolase activity"/>
    <property type="evidence" value="ECO:0007669"/>
    <property type="project" value="UniProtKB-KW"/>
</dbReference>
<dbReference type="InterPro" id="IPR041118">
    <property type="entry name" value="Rx_N"/>
</dbReference>
<dbReference type="OMA" id="SCTSAYF"/>
<comment type="caution">
    <text evidence="6">The sequence shown here is derived from an EMBL/GenBank/DDBJ whole genome shotgun (WGS) entry which is preliminary data.</text>
</comment>
<dbReference type="InterPro" id="IPR003593">
    <property type="entry name" value="AAA+_ATPase"/>
</dbReference>
<evidence type="ECO:0000259" key="5">
    <source>
        <dbReference type="SMART" id="SM00382"/>
    </source>
</evidence>
<evidence type="ECO:0000313" key="6">
    <source>
        <dbReference type="EMBL" id="PRQ49895.1"/>
    </source>
</evidence>
<keyword evidence="2" id="KW-0547">Nucleotide-binding</keyword>
<accession>A0A2P6RU04</accession>
<proteinExistence type="predicted"/>
<evidence type="ECO:0000256" key="3">
    <source>
        <dbReference type="ARBA" id="ARBA00022821"/>
    </source>
</evidence>
<dbReference type="GO" id="GO:0043531">
    <property type="term" value="F:ADP binding"/>
    <property type="evidence" value="ECO:0007669"/>
    <property type="project" value="InterPro"/>
</dbReference>
<dbReference type="PANTHER" id="PTHR36766:SF70">
    <property type="entry name" value="DISEASE RESISTANCE PROTEIN RGA4"/>
    <property type="match status" value="1"/>
</dbReference>
<dbReference type="Gene3D" id="3.40.50.300">
    <property type="entry name" value="P-loop containing nucleotide triphosphate hydrolases"/>
    <property type="match status" value="1"/>
</dbReference>
<evidence type="ECO:0000313" key="7">
    <source>
        <dbReference type="Proteomes" id="UP000238479"/>
    </source>
</evidence>
<dbReference type="SUPFAM" id="SSF52540">
    <property type="entry name" value="P-loop containing nucleoside triphosphate hydrolases"/>
    <property type="match status" value="1"/>
</dbReference>
<dbReference type="Gramene" id="PRQ49895">
    <property type="protein sequence ID" value="PRQ49895"/>
    <property type="gene ID" value="RchiOBHm_Chr2g0127051"/>
</dbReference>
<keyword evidence="4" id="KW-0067">ATP-binding</keyword>
<dbReference type="GO" id="GO:0005524">
    <property type="term" value="F:ATP binding"/>
    <property type="evidence" value="ECO:0007669"/>
    <property type="project" value="UniProtKB-KW"/>
</dbReference>